<dbReference type="InterPro" id="IPR050640">
    <property type="entry name" value="Bact_2-comp_sensor_kinase"/>
</dbReference>
<dbReference type="InterPro" id="IPR036890">
    <property type="entry name" value="HATPase_C_sf"/>
</dbReference>
<accession>A0A386HMI7</accession>
<name>A0A386HMI7_9BACT</name>
<keyword evidence="1" id="KW-0472">Membrane</keyword>
<dbReference type="PANTHER" id="PTHR34220">
    <property type="entry name" value="SENSOR HISTIDINE KINASE YPDA"/>
    <property type="match status" value="1"/>
</dbReference>
<dbReference type="KEGG" id="ark:D6B99_03370"/>
<gene>
    <name evidence="3" type="ORF">D6B99_03370</name>
</gene>
<feature type="transmembrane region" description="Helical" evidence="1">
    <location>
        <begin position="153"/>
        <end position="183"/>
    </location>
</feature>
<dbReference type="Gene3D" id="3.30.565.10">
    <property type="entry name" value="Histidine kinase-like ATPase, C-terminal domain"/>
    <property type="match status" value="1"/>
</dbReference>
<keyword evidence="1" id="KW-1133">Transmembrane helix</keyword>
<reference evidence="3 4" key="1">
    <citation type="submission" date="2018-09" db="EMBL/GenBank/DDBJ databases">
        <title>Arachidicoccus sp. nov., a bacterium isolated from soil.</title>
        <authorList>
            <person name="Weon H.-Y."/>
            <person name="Kwon S.-W."/>
            <person name="Lee S.A."/>
        </authorList>
    </citation>
    <scope>NUCLEOTIDE SEQUENCE [LARGE SCALE GENOMIC DNA]</scope>
    <source>
        <strain evidence="3 4">KIS59-12</strain>
    </source>
</reference>
<dbReference type="PANTHER" id="PTHR34220:SF7">
    <property type="entry name" value="SENSOR HISTIDINE KINASE YPDA"/>
    <property type="match status" value="1"/>
</dbReference>
<feature type="transmembrane region" description="Helical" evidence="1">
    <location>
        <begin position="75"/>
        <end position="93"/>
    </location>
</feature>
<dbReference type="Pfam" id="PF06580">
    <property type="entry name" value="His_kinase"/>
    <property type="match status" value="1"/>
</dbReference>
<feature type="domain" description="Signal transduction histidine kinase internal region" evidence="2">
    <location>
        <begin position="199"/>
        <end position="276"/>
    </location>
</feature>
<dbReference type="AlphaFoldDB" id="A0A386HMI7"/>
<proteinExistence type="predicted"/>
<dbReference type="InterPro" id="IPR010559">
    <property type="entry name" value="Sig_transdc_His_kin_internal"/>
</dbReference>
<feature type="transmembrane region" description="Helical" evidence="1">
    <location>
        <begin position="45"/>
        <end position="63"/>
    </location>
</feature>
<dbReference type="OrthoDB" id="9792992at2"/>
<dbReference type="GO" id="GO:0000155">
    <property type="term" value="F:phosphorelay sensor kinase activity"/>
    <property type="evidence" value="ECO:0007669"/>
    <property type="project" value="InterPro"/>
</dbReference>
<feature type="transmembrane region" description="Helical" evidence="1">
    <location>
        <begin position="12"/>
        <end position="30"/>
    </location>
</feature>
<evidence type="ECO:0000259" key="2">
    <source>
        <dbReference type="Pfam" id="PF06580"/>
    </source>
</evidence>
<dbReference type="EMBL" id="CP032489">
    <property type="protein sequence ID" value="AYD46740.1"/>
    <property type="molecule type" value="Genomic_DNA"/>
</dbReference>
<evidence type="ECO:0000256" key="1">
    <source>
        <dbReference type="SAM" id="Phobius"/>
    </source>
</evidence>
<sequence>MKSQLKKSKLLRIAIQVLFWTMVFLFPLHLYDVRIMDPQFYKREFINDLFLLALFYFNINYLIPRFFIHKKLLKYFLCVFAALLVVTSQHIVVEKIYNHKFLPRGMDVSSAKSLKSEVLLPPQPERIMRPTLRPRSWRHKDIREPLILGLPEFLFFMIIRKALTISIVLLLMGSFYKLSLVWFNSEREKERLQKDKLNAELKFLKSQVNPHFLFNSLNSLYVLAHKKSEKTEESVLKLSQIMRYMLYDTNVEFVPLSKEIEYLHNYIDLQKLRLPEFLEISFLVEGVTDSLRIEPMLLIPFIENAFKHGISYSESCKINILINIKGNQLILETENKVFQQKTANNQGGIGLVNVKERLNMLYNNKHELAILKDEIIFKVKLQLQLNKI</sequence>
<dbReference type="GO" id="GO:0016020">
    <property type="term" value="C:membrane"/>
    <property type="evidence" value="ECO:0007669"/>
    <property type="project" value="InterPro"/>
</dbReference>
<evidence type="ECO:0000313" key="3">
    <source>
        <dbReference type="EMBL" id="AYD46740.1"/>
    </source>
</evidence>
<evidence type="ECO:0000313" key="4">
    <source>
        <dbReference type="Proteomes" id="UP000266118"/>
    </source>
</evidence>
<keyword evidence="1" id="KW-0812">Transmembrane</keyword>
<keyword evidence="4" id="KW-1185">Reference proteome</keyword>
<organism evidence="3 4">
    <name type="scientific">Arachidicoccus soli</name>
    <dbReference type="NCBI Taxonomy" id="2341117"/>
    <lineage>
        <taxon>Bacteria</taxon>
        <taxon>Pseudomonadati</taxon>
        <taxon>Bacteroidota</taxon>
        <taxon>Chitinophagia</taxon>
        <taxon>Chitinophagales</taxon>
        <taxon>Chitinophagaceae</taxon>
        <taxon>Arachidicoccus</taxon>
    </lineage>
</organism>
<protein>
    <recommendedName>
        <fullName evidence="2">Signal transduction histidine kinase internal region domain-containing protein</fullName>
    </recommendedName>
</protein>
<dbReference type="Proteomes" id="UP000266118">
    <property type="component" value="Chromosome"/>
</dbReference>